<accession>A0A3N7HUZ5</accession>
<proteinExistence type="predicted"/>
<dbReference type="InterPro" id="IPR014710">
    <property type="entry name" value="RmlC-like_jellyroll"/>
</dbReference>
<dbReference type="Proteomes" id="UP000267464">
    <property type="component" value="Unassembled WGS sequence"/>
</dbReference>
<dbReference type="InterPro" id="IPR039935">
    <property type="entry name" value="YML079W-like"/>
</dbReference>
<evidence type="ECO:0000259" key="1">
    <source>
        <dbReference type="Pfam" id="PF06172"/>
    </source>
</evidence>
<dbReference type="InterPro" id="IPR009327">
    <property type="entry name" value="Cupin_DUF985"/>
</dbReference>
<dbReference type="SUPFAM" id="SSF51182">
    <property type="entry name" value="RmlC-like cupins"/>
    <property type="match status" value="1"/>
</dbReference>
<keyword evidence="3" id="KW-1185">Reference proteome</keyword>
<evidence type="ECO:0000313" key="3">
    <source>
        <dbReference type="Proteomes" id="UP000267464"/>
    </source>
</evidence>
<dbReference type="InterPro" id="IPR011051">
    <property type="entry name" value="RmlC_Cupin_sf"/>
</dbReference>
<name>A0A3N7HUZ5_9BURK</name>
<reference evidence="2 3" key="1">
    <citation type="submission" date="2018-08" db="EMBL/GenBank/DDBJ databases">
        <authorList>
            <person name="Khan S.A."/>
            <person name="Jeon C.O."/>
            <person name="Chun B.H."/>
            <person name="Jeong S.E."/>
        </authorList>
    </citation>
    <scope>NUCLEOTIDE SEQUENCE [LARGE SCALE GENOMIC DNA]</scope>
    <source>
        <strain evidence="2 3">S-16</strain>
    </source>
</reference>
<dbReference type="Gene3D" id="2.60.120.10">
    <property type="entry name" value="Jelly Rolls"/>
    <property type="match status" value="1"/>
</dbReference>
<comment type="caution">
    <text evidence="2">The sequence shown here is derived from an EMBL/GenBank/DDBJ whole genome shotgun (WGS) entry which is preliminary data.</text>
</comment>
<dbReference type="PANTHER" id="PTHR33387">
    <property type="entry name" value="RMLC-LIKE JELLY ROLL FOLD PROTEIN"/>
    <property type="match status" value="1"/>
</dbReference>
<gene>
    <name evidence="2" type="ORF">DZC73_07760</name>
</gene>
<reference evidence="2 3" key="2">
    <citation type="submission" date="2018-12" db="EMBL/GenBank/DDBJ databases">
        <title>Rhizobacter gummiphilus sp. nov., a rubber-degrading bacterium isolated from the soil of a botanical garden in Japan.</title>
        <authorList>
            <person name="Shunsuke S.S."/>
        </authorList>
    </citation>
    <scope>NUCLEOTIDE SEQUENCE [LARGE SCALE GENOMIC DNA]</scope>
    <source>
        <strain evidence="2 3">S-16</strain>
    </source>
</reference>
<dbReference type="EMBL" id="QUSW01000002">
    <property type="protein sequence ID" value="RQP24771.1"/>
    <property type="molecule type" value="Genomic_DNA"/>
</dbReference>
<dbReference type="RefSeq" id="WP_124539671.1">
    <property type="nucleotide sequence ID" value="NZ_QUSW01000002.1"/>
</dbReference>
<protein>
    <submittedName>
        <fullName evidence="2">Cupin domain-containing protein</fullName>
    </submittedName>
</protein>
<dbReference type="CDD" id="cd06121">
    <property type="entry name" value="cupin_YML079wp"/>
    <property type="match status" value="1"/>
</dbReference>
<dbReference type="PANTHER" id="PTHR33387:SF3">
    <property type="entry name" value="DUF985 DOMAIN-CONTAINING PROTEIN"/>
    <property type="match status" value="1"/>
</dbReference>
<dbReference type="Pfam" id="PF06172">
    <property type="entry name" value="Cupin_5"/>
    <property type="match status" value="1"/>
</dbReference>
<dbReference type="AlphaFoldDB" id="A0A3N7HUZ5"/>
<evidence type="ECO:0000313" key="2">
    <source>
        <dbReference type="EMBL" id="RQP24771.1"/>
    </source>
</evidence>
<organism evidence="2 3">
    <name type="scientific">Piscinibacter terrae</name>
    <dbReference type="NCBI Taxonomy" id="2496871"/>
    <lineage>
        <taxon>Bacteria</taxon>
        <taxon>Pseudomonadati</taxon>
        <taxon>Pseudomonadota</taxon>
        <taxon>Betaproteobacteria</taxon>
        <taxon>Burkholderiales</taxon>
        <taxon>Sphaerotilaceae</taxon>
        <taxon>Piscinibacter</taxon>
    </lineage>
</organism>
<sequence>MAYSLPPRAAELVAQLGLQPHPEGGYYREVFRSPAAVQTTDGRESRSAITTIDFLLARGQFSAWHRVASDEVWHLLEGGPLRLWLVPPSLDRIEQITLDAVGQGTAPRHVVPAGWWQAAEPLDGFAYVGATVGPGFDFTDFSFARGSEAQSAIQALHADAHRLM</sequence>
<feature type="domain" description="DUF985" evidence="1">
    <location>
        <begin position="11"/>
        <end position="144"/>
    </location>
</feature>
<dbReference type="OrthoDB" id="9798288at2"/>